<gene>
    <name evidence="2" type="ORF">METZ01_LOCUS33295</name>
</gene>
<accession>A0A381QM88</accession>
<dbReference type="PANTHER" id="PTHR42919:SF20">
    <property type="entry name" value="GCN5-RELATED N-ACETYLTRANSFERASE 10, CHLOROPLASTIC"/>
    <property type="match status" value="1"/>
</dbReference>
<dbReference type="PANTHER" id="PTHR42919">
    <property type="entry name" value="N-ALPHA-ACETYLTRANSFERASE"/>
    <property type="match status" value="1"/>
</dbReference>
<dbReference type="EMBL" id="UINC01001427">
    <property type="protein sequence ID" value="SUZ80441.1"/>
    <property type="molecule type" value="Genomic_DNA"/>
</dbReference>
<evidence type="ECO:0000313" key="2">
    <source>
        <dbReference type="EMBL" id="SUZ80441.1"/>
    </source>
</evidence>
<dbReference type="InterPro" id="IPR000182">
    <property type="entry name" value="GNAT_dom"/>
</dbReference>
<protein>
    <recommendedName>
        <fullName evidence="1">N-acetyltransferase domain-containing protein</fullName>
    </recommendedName>
</protein>
<proteinExistence type="predicted"/>
<dbReference type="InterPro" id="IPR006464">
    <property type="entry name" value="AcTrfase_RimI/Ard1"/>
</dbReference>
<dbReference type="InterPro" id="IPR051556">
    <property type="entry name" value="N-term/lysine_N-AcTrnsfr"/>
</dbReference>
<dbReference type="GO" id="GO:0031415">
    <property type="term" value="C:NatA complex"/>
    <property type="evidence" value="ECO:0007669"/>
    <property type="project" value="TreeGrafter"/>
</dbReference>
<feature type="domain" description="N-acetyltransferase" evidence="1">
    <location>
        <begin position="1"/>
        <end position="143"/>
    </location>
</feature>
<dbReference type="Gene3D" id="3.40.630.30">
    <property type="match status" value="1"/>
</dbReference>
<sequence length="144" mass="16804">MKFEDLEIISDIERRSYEFPWSHTIFQDCLVAGYRSLVLLKNDIVVGYGILSIIQDEAHILNLCIDPNFRYLGYGEKILNKIIEKARDSDVIKIFLEVRPSNSAAISLYEKKGFFKIAYRPNYYRNIQGREDAEVLCLSLKNPY</sequence>
<dbReference type="GO" id="GO:0008080">
    <property type="term" value="F:N-acetyltransferase activity"/>
    <property type="evidence" value="ECO:0007669"/>
    <property type="project" value="InterPro"/>
</dbReference>
<dbReference type="CDD" id="cd04301">
    <property type="entry name" value="NAT_SF"/>
    <property type="match status" value="1"/>
</dbReference>
<dbReference type="GO" id="GO:0007064">
    <property type="term" value="P:mitotic sister chromatid cohesion"/>
    <property type="evidence" value="ECO:0007669"/>
    <property type="project" value="TreeGrafter"/>
</dbReference>
<dbReference type="PROSITE" id="PS51186">
    <property type="entry name" value="GNAT"/>
    <property type="match status" value="1"/>
</dbReference>
<dbReference type="SUPFAM" id="SSF55729">
    <property type="entry name" value="Acyl-CoA N-acyltransferases (Nat)"/>
    <property type="match status" value="1"/>
</dbReference>
<name>A0A381QM88_9ZZZZ</name>
<organism evidence="2">
    <name type="scientific">marine metagenome</name>
    <dbReference type="NCBI Taxonomy" id="408172"/>
    <lineage>
        <taxon>unclassified sequences</taxon>
        <taxon>metagenomes</taxon>
        <taxon>ecological metagenomes</taxon>
    </lineage>
</organism>
<dbReference type="NCBIfam" id="TIGR01575">
    <property type="entry name" value="rimI"/>
    <property type="match status" value="1"/>
</dbReference>
<evidence type="ECO:0000259" key="1">
    <source>
        <dbReference type="PROSITE" id="PS51186"/>
    </source>
</evidence>
<dbReference type="InterPro" id="IPR016181">
    <property type="entry name" value="Acyl_CoA_acyltransferase"/>
</dbReference>
<dbReference type="AlphaFoldDB" id="A0A381QM88"/>
<dbReference type="Pfam" id="PF00583">
    <property type="entry name" value="Acetyltransf_1"/>
    <property type="match status" value="1"/>
</dbReference>
<reference evidence="2" key="1">
    <citation type="submission" date="2018-05" db="EMBL/GenBank/DDBJ databases">
        <authorList>
            <person name="Lanie J.A."/>
            <person name="Ng W.-L."/>
            <person name="Kazmierczak K.M."/>
            <person name="Andrzejewski T.M."/>
            <person name="Davidsen T.M."/>
            <person name="Wayne K.J."/>
            <person name="Tettelin H."/>
            <person name="Glass J.I."/>
            <person name="Rusch D."/>
            <person name="Podicherti R."/>
            <person name="Tsui H.-C.T."/>
            <person name="Winkler M.E."/>
        </authorList>
    </citation>
    <scope>NUCLEOTIDE SEQUENCE</scope>
</reference>